<dbReference type="PANTHER" id="PTHR12894:SF27">
    <property type="entry name" value="TRANSFORMING GROWTH FACTOR-BETA RECEPTOR-ASSOCIATED PROTEIN 1"/>
    <property type="match status" value="1"/>
</dbReference>
<dbReference type="AlphaFoldDB" id="A0A067PPC8"/>
<dbReference type="Pfam" id="PF10366">
    <property type="entry name" value="Vps39_1"/>
    <property type="match status" value="1"/>
</dbReference>
<dbReference type="GO" id="GO:0006914">
    <property type="term" value="P:autophagy"/>
    <property type="evidence" value="ECO:0007669"/>
    <property type="project" value="TreeGrafter"/>
</dbReference>
<dbReference type="InterPro" id="IPR019452">
    <property type="entry name" value="VPS39/TGF_beta_rcpt-assoc_1"/>
</dbReference>
<dbReference type="HOGENOM" id="CLU_004400_1_0_1"/>
<evidence type="ECO:0000313" key="3">
    <source>
        <dbReference type="EMBL" id="KDQ52181.1"/>
    </source>
</evidence>
<feature type="region of interest" description="Disordered" evidence="1">
    <location>
        <begin position="652"/>
        <end position="690"/>
    </location>
</feature>
<dbReference type="GO" id="GO:0016020">
    <property type="term" value="C:membrane"/>
    <property type="evidence" value="ECO:0007669"/>
    <property type="project" value="TreeGrafter"/>
</dbReference>
<name>A0A067PPC8_9AGAM</name>
<dbReference type="GO" id="GO:0034058">
    <property type="term" value="P:endosomal vesicle fusion"/>
    <property type="evidence" value="ECO:0007669"/>
    <property type="project" value="TreeGrafter"/>
</dbReference>
<dbReference type="OrthoDB" id="10258882at2759"/>
<dbReference type="STRING" id="933084.A0A067PPC8"/>
<dbReference type="EMBL" id="KL197742">
    <property type="protein sequence ID" value="KDQ52181.1"/>
    <property type="molecule type" value="Genomic_DNA"/>
</dbReference>
<gene>
    <name evidence="3" type="ORF">JAAARDRAFT_40532</name>
</gene>
<feature type="compositionally biased region" description="Basic and acidic residues" evidence="1">
    <location>
        <begin position="665"/>
        <end position="689"/>
    </location>
</feature>
<organism evidence="3 4">
    <name type="scientific">Jaapia argillacea MUCL 33604</name>
    <dbReference type="NCBI Taxonomy" id="933084"/>
    <lineage>
        <taxon>Eukaryota</taxon>
        <taxon>Fungi</taxon>
        <taxon>Dikarya</taxon>
        <taxon>Basidiomycota</taxon>
        <taxon>Agaricomycotina</taxon>
        <taxon>Agaricomycetes</taxon>
        <taxon>Agaricomycetidae</taxon>
        <taxon>Jaapiales</taxon>
        <taxon>Jaapiaceae</taxon>
        <taxon>Jaapia</taxon>
    </lineage>
</organism>
<sequence>MSTSVRTSTFPRSSILVLGSNYIQSLLPATLISQIESLLESHRIAEANDLAEQQRRKLQAQLSADADEADELRYVFQRIGFQCLSETLFEDAGRNLMAGEVDPRAVVSYFPEYRGSLFGPEDSIDMFTGVADHLPEHDSVHDIIVQNLVRNYSPHLKPNTREAPPTVELKKILVSEAQTMLETLLGMWRRKRKTDGIQGLANREDVRKVVDTALGKLFALQDRRSELQSLVEEQNDVVLSEIEDTLIKSKNYSALCRLFSQRGEEAKLLNAWSRLADGVWSDPDIKDPLSSMFAFLSEKRDRALSYNWGLWFTKRDPERGLKLLMAAREGKRTGKAEEDLALLQKIRDVNPNAALQFLEYLVLQRRSSDREMHMQLASSCVDQLLACLSDEATERLWRAKASSYASSASSATTPFLTYFASTTPDSEHKRVRLKTVLFLQGSTLYNPELIRHRLVDHEKNLALETAILDGKLGQHRSALTTLVQSLRDSPSAEAYCTLGGEVINARIAQAVGESYDLHPWAALVTGANSKSSNKVGAVPLGRLKTVDAQLKKSLLRILLEVYMSSGDSAPDRTARLLNSQGMNLNVVDVISLVPPDWPVHVLSTFLARSFRRSLHCQHEGQIFKAISLGQNLEVMERTWLVLREQGAVVEEAMDDDDDSDDGEVDEKAEGLLDEKTTLQLEEHPTHDVADIDIDEAVNQHLGVHSVDGRDLDVR</sequence>
<accession>A0A067PPC8</accession>
<dbReference type="InParanoid" id="A0A067PPC8"/>
<dbReference type="PANTHER" id="PTHR12894">
    <property type="entry name" value="CNH DOMAIN CONTAINING"/>
    <property type="match status" value="1"/>
</dbReference>
<reference evidence="4" key="1">
    <citation type="journal article" date="2014" name="Proc. Natl. Acad. Sci. U.S.A.">
        <title>Extensive sampling of basidiomycete genomes demonstrates inadequacy of the white-rot/brown-rot paradigm for wood decay fungi.</title>
        <authorList>
            <person name="Riley R."/>
            <person name="Salamov A.A."/>
            <person name="Brown D.W."/>
            <person name="Nagy L.G."/>
            <person name="Floudas D."/>
            <person name="Held B.W."/>
            <person name="Levasseur A."/>
            <person name="Lombard V."/>
            <person name="Morin E."/>
            <person name="Otillar R."/>
            <person name="Lindquist E.A."/>
            <person name="Sun H."/>
            <person name="LaButti K.M."/>
            <person name="Schmutz J."/>
            <person name="Jabbour D."/>
            <person name="Luo H."/>
            <person name="Baker S.E."/>
            <person name="Pisabarro A.G."/>
            <person name="Walton J.D."/>
            <person name="Blanchette R.A."/>
            <person name="Henrissat B."/>
            <person name="Martin F."/>
            <person name="Cullen D."/>
            <person name="Hibbett D.S."/>
            <person name="Grigoriev I.V."/>
        </authorList>
    </citation>
    <scope>NUCLEOTIDE SEQUENCE [LARGE SCALE GENOMIC DNA]</scope>
    <source>
        <strain evidence="4">MUCL 33604</strain>
    </source>
</reference>
<feature type="domain" description="Vacuolar sorting protein 39/Transforming growth factor beta receptor-associated" evidence="2">
    <location>
        <begin position="210"/>
        <end position="282"/>
    </location>
</feature>
<dbReference type="Proteomes" id="UP000027265">
    <property type="component" value="Unassembled WGS sequence"/>
</dbReference>
<proteinExistence type="predicted"/>
<feature type="compositionally biased region" description="Acidic residues" evidence="1">
    <location>
        <begin position="652"/>
        <end position="664"/>
    </location>
</feature>
<keyword evidence="4" id="KW-1185">Reference proteome</keyword>
<evidence type="ECO:0000313" key="4">
    <source>
        <dbReference type="Proteomes" id="UP000027265"/>
    </source>
</evidence>
<dbReference type="GO" id="GO:0005737">
    <property type="term" value="C:cytoplasm"/>
    <property type="evidence" value="ECO:0007669"/>
    <property type="project" value="TreeGrafter"/>
</dbReference>
<dbReference type="InterPro" id="IPR032914">
    <property type="entry name" value="Vam6/VPS39/TRAP1"/>
</dbReference>
<evidence type="ECO:0000259" key="2">
    <source>
        <dbReference type="Pfam" id="PF10366"/>
    </source>
</evidence>
<evidence type="ECO:0000256" key="1">
    <source>
        <dbReference type="SAM" id="MobiDB-lite"/>
    </source>
</evidence>
<dbReference type="FunCoup" id="A0A067PPC8">
    <property type="interactions" value="62"/>
</dbReference>
<protein>
    <recommendedName>
        <fullName evidence="2">Vacuolar sorting protein 39/Transforming growth factor beta receptor-associated domain-containing protein</fullName>
    </recommendedName>
</protein>